<evidence type="ECO:0000256" key="1">
    <source>
        <dbReference type="ARBA" id="ARBA00006192"/>
    </source>
</evidence>
<gene>
    <name evidence="8" type="ORF">I206_104947</name>
</gene>
<dbReference type="AlphaFoldDB" id="A0AAJ8L6A8"/>
<reference evidence="8" key="2">
    <citation type="submission" date="2024-02" db="EMBL/GenBank/DDBJ databases">
        <title>Comparative genomics of Cryptococcus and Kwoniella reveals pathogenesis evolution and contrasting modes of karyotype evolution via chromosome fusion or intercentromeric recombination.</title>
        <authorList>
            <person name="Coelho M.A."/>
            <person name="David-Palma M."/>
            <person name="Shea T."/>
            <person name="Bowers K."/>
            <person name="McGinley-Smith S."/>
            <person name="Mohammad A.W."/>
            <person name="Gnirke A."/>
            <person name="Yurkov A.M."/>
            <person name="Nowrousian M."/>
            <person name="Sun S."/>
            <person name="Cuomo C.A."/>
            <person name="Heitman J."/>
        </authorList>
    </citation>
    <scope>NUCLEOTIDE SEQUENCE</scope>
    <source>
        <strain evidence="8">CBS 10737</strain>
    </source>
</reference>
<comment type="function">
    <text evidence="3">Regulates mitochondrial small subunit maturation by controlling 15S rRNA 5'-end processing. Localizes to the 5' precursor of the 15S rRNA in a position that is subsequently occupied by mS47 in the mature yeast mtSSU. Uses structure and sequence-specific RNA recognition, binding to a single-stranded region of the precursor and specifically recognizing bases -6 to -1. The exchange of Ccm1 for mS47 is coupled to the irreversible removal of precursor rRNA that is accompanied by conformational changes of the mitoribosomal proteins uS5m and mS26. These conformational changes signal completion of 5'-end rRNA processing through protection of the mature 5'-end of the 15S rRNA and stabilization of mS47. The removal of the 5' precursor together with the dissociation of Ccm1 may be catalyzed by the 5'-3' exoribonuclease Pet127. Involved in the specific removal of group I introns in mitochondrial encoded transcripts.</text>
</comment>
<dbReference type="Proteomes" id="UP000094020">
    <property type="component" value="Chromosome 6"/>
</dbReference>
<dbReference type="Gene3D" id="1.25.40.10">
    <property type="entry name" value="Tetratricopeptide repeat domain"/>
    <property type="match status" value="2"/>
</dbReference>
<evidence type="ECO:0000313" key="8">
    <source>
        <dbReference type="EMBL" id="WWC70994.1"/>
    </source>
</evidence>
<feature type="domain" description="Pentatricopeptide repeat-containing protein-mitochondrial" evidence="7">
    <location>
        <begin position="147"/>
        <end position="269"/>
    </location>
</feature>
<dbReference type="PANTHER" id="PTHR47936:SF1">
    <property type="entry name" value="PENTATRICOPEPTIDE REPEAT-CONTAINING PROTEIN GUN1, CHLOROPLASTIC"/>
    <property type="match status" value="1"/>
</dbReference>
<reference evidence="8" key="1">
    <citation type="submission" date="2013-07" db="EMBL/GenBank/DDBJ databases">
        <authorList>
            <consortium name="The Broad Institute Genome Sequencing Platform"/>
            <person name="Cuomo C."/>
            <person name="Litvintseva A."/>
            <person name="Chen Y."/>
            <person name="Heitman J."/>
            <person name="Sun S."/>
            <person name="Springer D."/>
            <person name="Dromer F."/>
            <person name="Young S.K."/>
            <person name="Zeng Q."/>
            <person name="Gargeya S."/>
            <person name="Fitzgerald M."/>
            <person name="Abouelleil A."/>
            <person name="Alvarado L."/>
            <person name="Berlin A.M."/>
            <person name="Chapman S.B."/>
            <person name="Dewar J."/>
            <person name="Goldberg J."/>
            <person name="Griggs A."/>
            <person name="Gujja S."/>
            <person name="Hansen M."/>
            <person name="Howarth C."/>
            <person name="Imamovic A."/>
            <person name="Larimer J."/>
            <person name="McCowan C."/>
            <person name="Murphy C."/>
            <person name="Pearson M."/>
            <person name="Priest M."/>
            <person name="Roberts A."/>
            <person name="Saif S."/>
            <person name="Shea T."/>
            <person name="Sykes S."/>
            <person name="Wortman J."/>
            <person name="Nusbaum C."/>
            <person name="Birren B."/>
        </authorList>
    </citation>
    <scope>NUCLEOTIDE SEQUENCE</scope>
    <source>
        <strain evidence="8">CBS 10737</strain>
    </source>
</reference>
<dbReference type="InterPro" id="IPR002885">
    <property type="entry name" value="PPR_rpt"/>
</dbReference>
<keyword evidence="9" id="KW-1185">Reference proteome</keyword>
<evidence type="ECO:0000313" key="9">
    <source>
        <dbReference type="Proteomes" id="UP000094020"/>
    </source>
</evidence>
<feature type="compositionally biased region" description="Basic and acidic residues" evidence="6">
    <location>
        <begin position="402"/>
        <end position="417"/>
    </location>
</feature>
<organism evidence="8 9">
    <name type="scientific">Kwoniella pini CBS 10737</name>
    <dbReference type="NCBI Taxonomy" id="1296096"/>
    <lineage>
        <taxon>Eukaryota</taxon>
        <taxon>Fungi</taxon>
        <taxon>Dikarya</taxon>
        <taxon>Basidiomycota</taxon>
        <taxon>Agaricomycotina</taxon>
        <taxon>Tremellomycetes</taxon>
        <taxon>Tremellales</taxon>
        <taxon>Cryptococcaceae</taxon>
        <taxon>Kwoniella</taxon>
    </lineage>
</organism>
<proteinExistence type="inferred from homology"/>
<evidence type="ECO:0000259" key="7">
    <source>
        <dbReference type="Pfam" id="PF23276"/>
    </source>
</evidence>
<dbReference type="InterPro" id="IPR057027">
    <property type="entry name" value="TPR_mt"/>
</dbReference>
<comment type="subunit">
    <text evidence="4">Binds to mitochondrial small subunit 15S rRNA.</text>
</comment>
<dbReference type="GeneID" id="30170855"/>
<dbReference type="PANTHER" id="PTHR47936">
    <property type="entry name" value="PPR_LONG DOMAIN-CONTAINING PROTEIN"/>
    <property type="match status" value="1"/>
</dbReference>
<dbReference type="Pfam" id="PF13812">
    <property type="entry name" value="PPR_3"/>
    <property type="match status" value="1"/>
</dbReference>
<feature type="repeat" description="PPR" evidence="5">
    <location>
        <begin position="318"/>
        <end position="352"/>
    </location>
</feature>
<evidence type="ECO:0000256" key="2">
    <source>
        <dbReference type="ARBA" id="ARBA00022737"/>
    </source>
</evidence>
<accession>A0AAJ8L6A8</accession>
<comment type="similarity">
    <text evidence="1">Belongs to the CCM1 family.</text>
</comment>
<keyword evidence="2" id="KW-0677">Repeat</keyword>
<dbReference type="Pfam" id="PF23276">
    <property type="entry name" value="TPR_24"/>
    <property type="match status" value="1"/>
</dbReference>
<evidence type="ECO:0000256" key="5">
    <source>
        <dbReference type="PROSITE-ProRule" id="PRU00708"/>
    </source>
</evidence>
<dbReference type="RefSeq" id="XP_070059134.1">
    <property type="nucleotide sequence ID" value="XM_070203033.1"/>
</dbReference>
<evidence type="ECO:0000256" key="6">
    <source>
        <dbReference type="SAM" id="MobiDB-lite"/>
    </source>
</evidence>
<evidence type="ECO:0000256" key="3">
    <source>
        <dbReference type="ARBA" id="ARBA00044493"/>
    </source>
</evidence>
<sequence>MSGLCRSCNALAFARRSMSTASGSVRPGRPSNLPTKRAPLPKLGRKATNGEPLSHLLERLSTLKAENRRPKPEAYVEILKAAGDFSLSRSIPGDESENLGWHVAQAAWEDARAGNVDLGEEGMEAFLRLSGVEIAWRRVKDNYTPDEGLILSMLNAAGRWGRPDFASSILEYLPIPPQEQHLAPLLEAFCNAGEVPNAFHVLVSIREAGITPTMATVQPIVSVLSNAEVIDQAFYALEDMQKAGQPIDITALNALIDASARLGDLQRARATQMAAPDLGLSPNIDTFNLVIACCITAKHRPLGDTILNEINTLALSPNATTYENMISLCLTQPKYEDAFYYLEKAKSDGFKPSYSAYNSLVRKCITANDSRWRLVVDEMKTVGYRVDNELHEFINSGGRSRSRTDQGRAGSHSESRIPRRPASNGRREVKGE</sequence>
<dbReference type="EMBL" id="CP144524">
    <property type="protein sequence ID" value="WWC70994.1"/>
    <property type="molecule type" value="Genomic_DNA"/>
</dbReference>
<dbReference type="PROSITE" id="PS51375">
    <property type="entry name" value="PPR"/>
    <property type="match status" value="1"/>
</dbReference>
<name>A0AAJ8L6A8_9TREE</name>
<dbReference type="InterPro" id="IPR011990">
    <property type="entry name" value="TPR-like_helical_dom_sf"/>
</dbReference>
<feature type="region of interest" description="Disordered" evidence="6">
    <location>
        <begin position="19"/>
        <end position="49"/>
    </location>
</feature>
<evidence type="ECO:0000256" key="4">
    <source>
        <dbReference type="ARBA" id="ARBA00044511"/>
    </source>
</evidence>
<protein>
    <recommendedName>
        <fullName evidence="7">Pentatricopeptide repeat-containing protein-mitochondrial domain-containing protein</fullName>
    </recommendedName>
</protein>
<feature type="region of interest" description="Disordered" evidence="6">
    <location>
        <begin position="395"/>
        <end position="432"/>
    </location>
</feature>
<dbReference type="KEGG" id="kpin:30170855"/>